<reference evidence="3" key="1">
    <citation type="submission" date="2023-03" db="EMBL/GenBank/DDBJ databases">
        <title>Massive genome expansion in bonnet fungi (Mycena s.s.) driven by repeated elements and novel gene families across ecological guilds.</title>
        <authorList>
            <consortium name="Lawrence Berkeley National Laboratory"/>
            <person name="Harder C.B."/>
            <person name="Miyauchi S."/>
            <person name="Viragh M."/>
            <person name="Kuo A."/>
            <person name="Thoen E."/>
            <person name="Andreopoulos B."/>
            <person name="Lu D."/>
            <person name="Skrede I."/>
            <person name="Drula E."/>
            <person name="Henrissat B."/>
            <person name="Morin E."/>
            <person name="Kohler A."/>
            <person name="Barry K."/>
            <person name="LaButti K."/>
            <person name="Morin E."/>
            <person name="Salamov A."/>
            <person name="Lipzen A."/>
            <person name="Mereny Z."/>
            <person name="Hegedus B."/>
            <person name="Baldrian P."/>
            <person name="Stursova M."/>
            <person name="Weitz H."/>
            <person name="Taylor A."/>
            <person name="Grigoriev I.V."/>
            <person name="Nagy L.G."/>
            <person name="Martin F."/>
            <person name="Kauserud H."/>
        </authorList>
    </citation>
    <scope>NUCLEOTIDE SEQUENCE</scope>
    <source>
        <strain evidence="3">CBHHK002</strain>
    </source>
</reference>
<gene>
    <name evidence="3" type="ORF">DFH08DRAFT_802441</name>
</gene>
<keyword evidence="4" id="KW-1185">Reference proteome</keyword>
<evidence type="ECO:0000313" key="3">
    <source>
        <dbReference type="EMBL" id="KAJ7356394.1"/>
    </source>
</evidence>
<evidence type="ECO:0000313" key="4">
    <source>
        <dbReference type="Proteomes" id="UP001218218"/>
    </source>
</evidence>
<feature type="compositionally biased region" description="Polar residues" evidence="1">
    <location>
        <begin position="223"/>
        <end position="232"/>
    </location>
</feature>
<accession>A0AAD7ADX8</accession>
<sequence length="261" mass="27950">MLAVSNLAALLVASAALAVGATPSSQPIPEAGNTFCVYPGWDMDNGNYVTVPNITELACLRACRDSVPCLACAYVPDGSNRGPGEACYLKNAVNLTTFTNENGYVNTAIPGPCDERLIFLPFIPFLWGSLAKHPLSIRSSSPEGGNFKQAELKIPLNDVRVFCSILSGPGPCDLRFWASRLENWAANTSKILSNRIYIRCLVDEGKMPAVAYSGIFLSGIQDSAEQSDSTPDGSKDQDGSYGRSPVARGIRIHLFTLTPVV</sequence>
<keyword evidence="2" id="KW-0732">Signal</keyword>
<feature type="chain" id="PRO_5042119718" description="Apple domain-containing protein" evidence="2">
    <location>
        <begin position="19"/>
        <end position="261"/>
    </location>
</feature>
<protein>
    <recommendedName>
        <fullName evidence="5">Apple domain-containing protein</fullName>
    </recommendedName>
</protein>
<name>A0AAD7ADX8_9AGAR</name>
<evidence type="ECO:0000256" key="2">
    <source>
        <dbReference type="SAM" id="SignalP"/>
    </source>
</evidence>
<feature type="region of interest" description="Disordered" evidence="1">
    <location>
        <begin position="223"/>
        <end position="244"/>
    </location>
</feature>
<evidence type="ECO:0000256" key="1">
    <source>
        <dbReference type="SAM" id="MobiDB-lite"/>
    </source>
</evidence>
<feature type="signal peptide" evidence="2">
    <location>
        <begin position="1"/>
        <end position="18"/>
    </location>
</feature>
<organism evidence="3 4">
    <name type="scientific">Mycena albidolilacea</name>
    <dbReference type="NCBI Taxonomy" id="1033008"/>
    <lineage>
        <taxon>Eukaryota</taxon>
        <taxon>Fungi</taxon>
        <taxon>Dikarya</taxon>
        <taxon>Basidiomycota</taxon>
        <taxon>Agaricomycotina</taxon>
        <taxon>Agaricomycetes</taxon>
        <taxon>Agaricomycetidae</taxon>
        <taxon>Agaricales</taxon>
        <taxon>Marasmiineae</taxon>
        <taxon>Mycenaceae</taxon>
        <taxon>Mycena</taxon>
    </lineage>
</organism>
<dbReference type="Proteomes" id="UP001218218">
    <property type="component" value="Unassembled WGS sequence"/>
</dbReference>
<dbReference type="EMBL" id="JARIHO010000008">
    <property type="protein sequence ID" value="KAJ7356394.1"/>
    <property type="molecule type" value="Genomic_DNA"/>
</dbReference>
<dbReference type="AlphaFoldDB" id="A0AAD7ADX8"/>
<proteinExistence type="predicted"/>
<comment type="caution">
    <text evidence="3">The sequence shown here is derived from an EMBL/GenBank/DDBJ whole genome shotgun (WGS) entry which is preliminary data.</text>
</comment>
<evidence type="ECO:0008006" key="5">
    <source>
        <dbReference type="Google" id="ProtNLM"/>
    </source>
</evidence>